<accession>A0A8J4DNC1</accession>
<dbReference type="Gene3D" id="2.50.20.20">
    <property type="match status" value="1"/>
</dbReference>
<reference evidence="2" key="1">
    <citation type="submission" date="2021-01" db="EMBL/GenBank/DDBJ databases">
        <title>Whole genome shotgun sequence of Virgisporangium aliadipatigenens NBRC 105644.</title>
        <authorList>
            <person name="Komaki H."/>
            <person name="Tamura T."/>
        </authorList>
    </citation>
    <scope>NUCLEOTIDE SEQUENCE</scope>
    <source>
        <strain evidence="2">NBRC 105644</strain>
    </source>
</reference>
<evidence type="ECO:0000256" key="1">
    <source>
        <dbReference type="SAM" id="SignalP"/>
    </source>
</evidence>
<sequence>MKRALLYPVLLAALVAPMAACGDKAENGGTSAAAPSASPSPQPAEVLAAAVGKTEKQNLKFQLDEGSDPVEGTFDAASGGYTLKGGAGEDAFDFVIFPGAVYMPNPVAADGTYLKIDVTKLREQSSLRLLASPAFAVPFLSTATAVKQEASGTYSGTLDLTRVAASAGHPKALADQFAKAAGDKATAVPFTARVADGKLAEFKATFPAADQGKDLPWVMRISEIGGAVTVAAPAAAKVKDLPSSGYADV</sequence>
<protein>
    <recommendedName>
        <fullName evidence="4">Lipoprotein</fullName>
    </recommendedName>
</protein>
<comment type="caution">
    <text evidence="2">The sequence shown here is derived from an EMBL/GenBank/DDBJ whole genome shotgun (WGS) entry which is preliminary data.</text>
</comment>
<dbReference type="EMBL" id="BOPF01000004">
    <property type="protein sequence ID" value="GIJ44725.1"/>
    <property type="molecule type" value="Genomic_DNA"/>
</dbReference>
<keyword evidence="3" id="KW-1185">Reference proteome</keyword>
<dbReference type="Proteomes" id="UP000619260">
    <property type="component" value="Unassembled WGS sequence"/>
</dbReference>
<keyword evidence="1" id="KW-0732">Signal</keyword>
<feature type="signal peptide" evidence="1">
    <location>
        <begin position="1"/>
        <end position="20"/>
    </location>
</feature>
<gene>
    <name evidence="2" type="ORF">Val02_16110</name>
</gene>
<evidence type="ECO:0000313" key="3">
    <source>
        <dbReference type="Proteomes" id="UP000619260"/>
    </source>
</evidence>
<evidence type="ECO:0008006" key="4">
    <source>
        <dbReference type="Google" id="ProtNLM"/>
    </source>
</evidence>
<dbReference type="RefSeq" id="WP_203898271.1">
    <property type="nucleotide sequence ID" value="NZ_BOPF01000004.1"/>
</dbReference>
<feature type="chain" id="PRO_5038583117" description="Lipoprotein" evidence="1">
    <location>
        <begin position="21"/>
        <end position="249"/>
    </location>
</feature>
<dbReference type="AlphaFoldDB" id="A0A8J4DNC1"/>
<organism evidence="2 3">
    <name type="scientific">Virgisporangium aliadipatigenens</name>
    <dbReference type="NCBI Taxonomy" id="741659"/>
    <lineage>
        <taxon>Bacteria</taxon>
        <taxon>Bacillati</taxon>
        <taxon>Actinomycetota</taxon>
        <taxon>Actinomycetes</taxon>
        <taxon>Micromonosporales</taxon>
        <taxon>Micromonosporaceae</taxon>
        <taxon>Virgisporangium</taxon>
    </lineage>
</organism>
<proteinExistence type="predicted"/>
<evidence type="ECO:0000313" key="2">
    <source>
        <dbReference type="EMBL" id="GIJ44725.1"/>
    </source>
</evidence>
<name>A0A8J4DNC1_9ACTN</name>